<dbReference type="Pfam" id="PF16541">
    <property type="entry name" value="AltA1"/>
    <property type="match status" value="1"/>
</dbReference>
<evidence type="ECO:0000313" key="9">
    <source>
        <dbReference type="Proteomes" id="UP000748025"/>
    </source>
</evidence>
<comment type="subcellular location">
    <subcellularLocation>
        <location evidence="1">Secreted</location>
    </subcellularLocation>
</comment>
<feature type="signal peptide" evidence="6">
    <location>
        <begin position="1"/>
        <end position="16"/>
    </location>
</feature>
<feature type="domain" description="AA1-like" evidence="7">
    <location>
        <begin position="22"/>
        <end position="147"/>
    </location>
</feature>
<dbReference type="PROSITE" id="PS51895">
    <property type="entry name" value="AA1"/>
    <property type="match status" value="1"/>
</dbReference>
<proteinExistence type="predicted"/>
<dbReference type="Proteomes" id="UP000748025">
    <property type="component" value="Unassembled WGS sequence"/>
</dbReference>
<gene>
    <name evidence="8" type="ORF">E4U43_004821</name>
</gene>
<evidence type="ECO:0000256" key="5">
    <source>
        <dbReference type="PROSITE-ProRule" id="PRU01243"/>
    </source>
</evidence>
<name>A0A9P7N5D4_9HYPO</name>
<keyword evidence="9" id="KW-1185">Reference proteome</keyword>
<evidence type="ECO:0000256" key="6">
    <source>
        <dbReference type="SAM" id="SignalP"/>
    </source>
</evidence>
<comment type="caution">
    <text evidence="5">Lacks conserved residue(s) required for the propagation of feature annotation.</text>
</comment>
<protein>
    <recommendedName>
        <fullName evidence="7">AA1-like domain-containing protein</fullName>
    </recommendedName>
</protein>
<evidence type="ECO:0000313" key="8">
    <source>
        <dbReference type="EMBL" id="KAG5988174.1"/>
    </source>
</evidence>
<organism evidence="8 9">
    <name type="scientific">Claviceps pusilla</name>
    <dbReference type="NCBI Taxonomy" id="123648"/>
    <lineage>
        <taxon>Eukaryota</taxon>
        <taxon>Fungi</taxon>
        <taxon>Dikarya</taxon>
        <taxon>Ascomycota</taxon>
        <taxon>Pezizomycotina</taxon>
        <taxon>Sordariomycetes</taxon>
        <taxon>Hypocreomycetidae</taxon>
        <taxon>Hypocreales</taxon>
        <taxon>Clavicipitaceae</taxon>
        <taxon>Claviceps</taxon>
    </lineage>
</organism>
<dbReference type="Gene3D" id="2.40.350.20">
    <property type="match status" value="1"/>
</dbReference>
<keyword evidence="3 6" id="KW-0732">Signal</keyword>
<reference evidence="8" key="1">
    <citation type="journal article" date="2020" name="bioRxiv">
        <title>Whole genome comparisons of ergot fungi reveals the divergence and evolution of species within the genus Claviceps are the result of varying mechanisms driving genome evolution and host range expansion.</title>
        <authorList>
            <person name="Wyka S.A."/>
            <person name="Mondo S.J."/>
            <person name="Liu M."/>
            <person name="Dettman J."/>
            <person name="Nalam V."/>
            <person name="Broders K.D."/>
        </authorList>
    </citation>
    <scope>NUCLEOTIDE SEQUENCE</scope>
    <source>
        <strain evidence="8">CCC 602</strain>
    </source>
</reference>
<evidence type="ECO:0000256" key="2">
    <source>
        <dbReference type="ARBA" id="ARBA00022525"/>
    </source>
</evidence>
<dbReference type="InterPro" id="IPR032382">
    <property type="entry name" value="AltA1"/>
</dbReference>
<accession>A0A9P7N5D4</accession>
<feature type="disulfide bond" evidence="5">
    <location>
        <begin position="124"/>
        <end position="136"/>
    </location>
</feature>
<evidence type="ECO:0000256" key="4">
    <source>
        <dbReference type="ARBA" id="ARBA00023157"/>
    </source>
</evidence>
<dbReference type="GO" id="GO:0005576">
    <property type="term" value="C:extracellular region"/>
    <property type="evidence" value="ECO:0007669"/>
    <property type="project" value="UniProtKB-SubCell"/>
</dbReference>
<evidence type="ECO:0000256" key="1">
    <source>
        <dbReference type="ARBA" id="ARBA00004613"/>
    </source>
</evidence>
<evidence type="ECO:0000259" key="7">
    <source>
        <dbReference type="PROSITE" id="PS51895"/>
    </source>
</evidence>
<comment type="caution">
    <text evidence="8">The sequence shown here is derived from an EMBL/GenBank/DDBJ whole genome shotgun (WGS) entry which is preliminary data.</text>
</comment>
<keyword evidence="2" id="KW-0964">Secreted</keyword>
<evidence type="ECO:0000256" key="3">
    <source>
        <dbReference type="ARBA" id="ARBA00022729"/>
    </source>
</evidence>
<dbReference type="AlphaFoldDB" id="A0A9P7N5D4"/>
<sequence>MKAFTIVSLAAALVAAAPGLDKRTENIRIDHFEIEKTVNNNYPIINMVSFVLAGHDNQPVSCAAFNPDYKDQSNANGVYKCSNADKWSFSIYPGKTPDSIKLNLFQNVPDHTTRNALGEIALVCAPIPAAQNKFRCGQANQNVFVMA</sequence>
<dbReference type="EMBL" id="SRPW01003129">
    <property type="protein sequence ID" value="KAG5988174.1"/>
    <property type="molecule type" value="Genomic_DNA"/>
</dbReference>
<keyword evidence="4 5" id="KW-1015">Disulfide bond</keyword>
<feature type="chain" id="PRO_5040194901" description="AA1-like domain-containing protein" evidence="6">
    <location>
        <begin position="17"/>
        <end position="147"/>
    </location>
</feature>